<name>A0A318HZT8_9BACT</name>
<reference evidence="2 3" key="1">
    <citation type="submission" date="2018-05" db="EMBL/GenBank/DDBJ databases">
        <title>Genomic Encyclopedia of Type Strains, Phase I: the one thousand microbial genomes (KMG-I) project.</title>
        <authorList>
            <person name="Kyrpides N."/>
        </authorList>
    </citation>
    <scope>NUCLEOTIDE SEQUENCE [LARGE SCALE GENOMIC DNA]</scope>
    <source>
        <strain evidence="2 3">DSM 15611</strain>
    </source>
</reference>
<proteinExistence type="predicted"/>
<protein>
    <submittedName>
        <fullName evidence="2">Uncharacterized protein</fullName>
    </submittedName>
</protein>
<dbReference type="EMBL" id="QJJX01000010">
    <property type="protein sequence ID" value="PXX22576.1"/>
    <property type="molecule type" value="Genomic_DNA"/>
</dbReference>
<evidence type="ECO:0000313" key="3">
    <source>
        <dbReference type="Proteomes" id="UP000248314"/>
    </source>
</evidence>
<evidence type="ECO:0000313" key="2">
    <source>
        <dbReference type="EMBL" id="PXX22576.1"/>
    </source>
</evidence>
<gene>
    <name evidence="2" type="ORF">EJ73_01111</name>
</gene>
<feature type="compositionally biased region" description="Polar residues" evidence="1">
    <location>
        <begin position="1"/>
        <end position="13"/>
    </location>
</feature>
<comment type="caution">
    <text evidence="2">The sequence shown here is derived from an EMBL/GenBank/DDBJ whole genome shotgun (WGS) entry which is preliminary data.</text>
</comment>
<organism evidence="2 3">
    <name type="scientific">Hoylesella shahii DSM 15611 = JCM 12083</name>
    <dbReference type="NCBI Taxonomy" id="1122991"/>
    <lineage>
        <taxon>Bacteria</taxon>
        <taxon>Pseudomonadati</taxon>
        <taxon>Bacteroidota</taxon>
        <taxon>Bacteroidia</taxon>
        <taxon>Bacteroidales</taxon>
        <taxon>Prevotellaceae</taxon>
        <taxon>Hoylesella</taxon>
    </lineage>
</organism>
<feature type="region of interest" description="Disordered" evidence="1">
    <location>
        <begin position="1"/>
        <end position="22"/>
    </location>
</feature>
<evidence type="ECO:0000256" key="1">
    <source>
        <dbReference type="SAM" id="MobiDB-lite"/>
    </source>
</evidence>
<sequence length="99" mass="11192">MFGSKTTPNTWSWPNKGDANEKQTDAQPFLMTATPTALTQQNMVFDNPPCDFPHSRKQEMVHVCGLNTQEEQALHTHLAHVRLPSCAFSPYYFNAPPMI</sequence>
<dbReference type="Proteomes" id="UP000248314">
    <property type="component" value="Unassembled WGS sequence"/>
</dbReference>
<keyword evidence="3" id="KW-1185">Reference proteome</keyword>
<accession>A0A318HZT8</accession>
<dbReference type="STRING" id="1122991.GCA_000613445_00808"/>
<dbReference type="AlphaFoldDB" id="A0A318HZT8"/>